<comment type="caution">
    <text evidence="1">The sequence shown here is derived from an EMBL/GenBank/DDBJ whole genome shotgun (WGS) entry which is preliminary data.</text>
</comment>
<evidence type="ECO:0000313" key="1">
    <source>
        <dbReference type="EMBL" id="MPL91245.1"/>
    </source>
</evidence>
<dbReference type="AlphaFoldDB" id="A0A644VJ23"/>
<reference evidence="1" key="1">
    <citation type="submission" date="2019-08" db="EMBL/GenBank/DDBJ databases">
        <authorList>
            <person name="Kucharzyk K."/>
            <person name="Murdoch R.W."/>
            <person name="Higgins S."/>
            <person name="Loffler F."/>
        </authorList>
    </citation>
    <scope>NUCLEOTIDE SEQUENCE</scope>
</reference>
<dbReference type="EMBL" id="VSSQ01000324">
    <property type="protein sequence ID" value="MPL91245.1"/>
    <property type="molecule type" value="Genomic_DNA"/>
</dbReference>
<evidence type="ECO:0008006" key="2">
    <source>
        <dbReference type="Google" id="ProtNLM"/>
    </source>
</evidence>
<gene>
    <name evidence="1" type="ORF">SDC9_37311</name>
</gene>
<dbReference type="NCBIfam" id="TIGR02834">
    <property type="entry name" value="spo_ytxC"/>
    <property type="match status" value="1"/>
</dbReference>
<proteinExistence type="predicted"/>
<name>A0A644VJ23_9ZZZZ</name>
<accession>A0A644VJ23</accession>
<protein>
    <recommendedName>
        <fullName evidence="2">Sporulation protein YtxC</fullName>
    </recommendedName>
</protein>
<dbReference type="InterPro" id="IPR014199">
    <property type="entry name" value="Spore_YtxC"/>
</dbReference>
<dbReference type="Pfam" id="PF08812">
    <property type="entry name" value="YtxC"/>
    <property type="match status" value="1"/>
</dbReference>
<sequence length="294" mass="33810">MKLLSVGLTGTTDEIRARLQQDCTTLKQEGFRVAIDEINRGHYTFLGCNVIEGELSFRNYERIKSLLKNYVAKILTEIIIGREEKKLLKKIIDTQYYYFDDQERSLILASALDILNTSTGAFADFNVATRNSKVMAKIIEYLDVHHELVLEGFVNFRLKDYRKRLGEIVDNAVDDYMMDLEYKEFIRVLRYFVDIQESKVEEVHVVLGQHGCYKILDASGNEVNNKYLDSFVADSISEINYEDLLITSLISIAPYHIMLHSSHPDCSENLVATIKNVFEDRVALCDGCHVCHEL</sequence>
<organism evidence="1">
    <name type="scientific">bioreactor metagenome</name>
    <dbReference type="NCBI Taxonomy" id="1076179"/>
    <lineage>
        <taxon>unclassified sequences</taxon>
        <taxon>metagenomes</taxon>
        <taxon>ecological metagenomes</taxon>
    </lineage>
</organism>